<proteinExistence type="predicted"/>
<dbReference type="PANTHER" id="PTHR36102">
    <property type="entry name" value="CHROMOSOME 10, WHOLE GENOME SHOTGUN SEQUENCE"/>
    <property type="match status" value="1"/>
</dbReference>
<reference evidence="3" key="1">
    <citation type="journal article" date="2023" name="Mol. Phylogenet. Evol.">
        <title>Genome-scale phylogeny and comparative genomics of the fungal order Sordariales.</title>
        <authorList>
            <person name="Hensen N."/>
            <person name="Bonometti L."/>
            <person name="Westerberg I."/>
            <person name="Brannstrom I.O."/>
            <person name="Guillou S."/>
            <person name="Cros-Aarteil S."/>
            <person name="Calhoun S."/>
            <person name="Haridas S."/>
            <person name="Kuo A."/>
            <person name="Mondo S."/>
            <person name="Pangilinan J."/>
            <person name="Riley R."/>
            <person name="LaButti K."/>
            <person name="Andreopoulos B."/>
            <person name="Lipzen A."/>
            <person name="Chen C."/>
            <person name="Yan M."/>
            <person name="Daum C."/>
            <person name="Ng V."/>
            <person name="Clum A."/>
            <person name="Steindorff A."/>
            <person name="Ohm R.A."/>
            <person name="Martin F."/>
            <person name="Silar P."/>
            <person name="Natvig D.O."/>
            <person name="Lalanne C."/>
            <person name="Gautier V."/>
            <person name="Ament-Velasquez S.L."/>
            <person name="Kruys A."/>
            <person name="Hutchinson M.I."/>
            <person name="Powell A.J."/>
            <person name="Barry K."/>
            <person name="Miller A.N."/>
            <person name="Grigoriev I.V."/>
            <person name="Debuchy R."/>
            <person name="Gladieux P."/>
            <person name="Hiltunen Thoren M."/>
            <person name="Johannesson H."/>
        </authorList>
    </citation>
    <scope>NUCLEOTIDE SEQUENCE</scope>
    <source>
        <strain evidence="3">CBS 232.78</strain>
    </source>
</reference>
<feature type="compositionally biased region" description="Polar residues" evidence="1">
    <location>
        <begin position="307"/>
        <end position="322"/>
    </location>
</feature>
<dbReference type="EMBL" id="JAULSW010000012">
    <property type="protein sequence ID" value="KAK3366560.1"/>
    <property type="molecule type" value="Genomic_DNA"/>
</dbReference>
<protein>
    <recommendedName>
        <fullName evidence="2">Subtelomeric hrmA-associated cluster protein AFUB-079030/YDR124W-like helical bundle domain-containing protein</fullName>
    </recommendedName>
</protein>
<name>A0AAE0JYX8_9PEZI</name>
<dbReference type="InterPro" id="IPR047092">
    <property type="entry name" value="AFUB_07903/YDR124W-like_hel"/>
</dbReference>
<dbReference type="Pfam" id="PF11001">
    <property type="entry name" value="AFUB_07903_YDR124W_hel"/>
    <property type="match status" value="1"/>
</dbReference>
<keyword evidence="4" id="KW-1185">Reference proteome</keyword>
<evidence type="ECO:0000259" key="2">
    <source>
        <dbReference type="Pfam" id="PF11001"/>
    </source>
</evidence>
<feature type="compositionally biased region" description="Polar residues" evidence="1">
    <location>
        <begin position="334"/>
        <end position="348"/>
    </location>
</feature>
<dbReference type="PANTHER" id="PTHR36102:SF1">
    <property type="entry name" value="YDR124W-LIKE HELICAL BUNDLE DOMAIN-CONTAINING PROTEIN"/>
    <property type="match status" value="1"/>
</dbReference>
<sequence>MVQSGQKIKTQLRGNVHYEPNDDELAVIVTAKKGIRISNAEEVCNFYDERFKSCQQTACKLIAKIFIKTIAPKKQSNNPYASKDATAPDWWPKPWGPTKDEKVRHKEPDHLWKKERVYLLIHILRMVTEPNHKQHKDIQRLDITISKLEETTMGALSTWFADKDKPAQALKKTFLEEIFRIAKVEEQYKNDEIDAGTEVFVRINDNAYHSDDNASPLKEDILSMANDHKPTVTSAQMDSSFISEIPVRVPQYRLAMMPSELASVQHTNVESGDMPVSGQGPLHASTTMQMQDIIPGPHDSSRRPSLFSGQSEFRGPSGSTHWQQQQQQQQQQQGTTAPGNAWPNSSFPLHQPAPQPPGAYISQQNAQATNQGQQYPFDGLSHTPTTYRSGSVRQGSVSHGQHCYESYLP</sequence>
<reference evidence="3" key="2">
    <citation type="submission" date="2023-06" db="EMBL/GenBank/DDBJ databases">
        <authorList>
            <consortium name="Lawrence Berkeley National Laboratory"/>
            <person name="Haridas S."/>
            <person name="Hensen N."/>
            <person name="Bonometti L."/>
            <person name="Westerberg I."/>
            <person name="Brannstrom I.O."/>
            <person name="Guillou S."/>
            <person name="Cros-Aarteil S."/>
            <person name="Calhoun S."/>
            <person name="Kuo A."/>
            <person name="Mondo S."/>
            <person name="Pangilinan J."/>
            <person name="Riley R."/>
            <person name="LaButti K."/>
            <person name="Andreopoulos B."/>
            <person name="Lipzen A."/>
            <person name="Chen C."/>
            <person name="Yanf M."/>
            <person name="Daum C."/>
            <person name="Ng V."/>
            <person name="Clum A."/>
            <person name="Steindorff A."/>
            <person name="Ohm R."/>
            <person name="Martin F."/>
            <person name="Silar P."/>
            <person name="Natvig D."/>
            <person name="Lalanne C."/>
            <person name="Gautier V."/>
            <person name="Ament-velasquez S.L."/>
            <person name="Kruys A."/>
            <person name="Hutchinson M.I."/>
            <person name="Powell A.J."/>
            <person name="Barry K."/>
            <person name="Miller A.N."/>
            <person name="Grigoriev I.V."/>
            <person name="Debuchy R."/>
            <person name="Gladieux P."/>
            <person name="Thoren M.H."/>
            <person name="Johannesson H."/>
        </authorList>
    </citation>
    <scope>NUCLEOTIDE SEQUENCE</scope>
    <source>
        <strain evidence="3">CBS 232.78</strain>
    </source>
</reference>
<accession>A0AAE0JYX8</accession>
<dbReference type="AlphaFoldDB" id="A0AAE0JYX8"/>
<feature type="domain" description="Subtelomeric hrmA-associated cluster protein AFUB-079030/YDR124W-like helical bundle" evidence="2">
    <location>
        <begin position="37"/>
        <end position="183"/>
    </location>
</feature>
<evidence type="ECO:0000256" key="1">
    <source>
        <dbReference type="SAM" id="MobiDB-lite"/>
    </source>
</evidence>
<feature type="region of interest" description="Disordered" evidence="1">
    <location>
        <begin position="292"/>
        <end position="409"/>
    </location>
</feature>
<dbReference type="InterPro" id="IPR021264">
    <property type="entry name" value="AFUB_079030/YDR124W-like"/>
</dbReference>
<comment type="caution">
    <text evidence="3">The sequence shown here is derived from an EMBL/GenBank/DDBJ whole genome shotgun (WGS) entry which is preliminary data.</text>
</comment>
<feature type="compositionally biased region" description="Polar residues" evidence="1">
    <location>
        <begin position="382"/>
        <end position="399"/>
    </location>
</feature>
<feature type="compositionally biased region" description="Low complexity" evidence="1">
    <location>
        <begin position="363"/>
        <end position="374"/>
    </location>
</feature>
<gene>
    <name evidence="3" type="ORF">B0H63DRAFT_405371</name>
</gene>
<feature type="compositionally biased region" description="Low complexity" evidence="1">
    <location>
        <begin position="323"/>
        <end position="333"/>
    </location>
</feature>
<evidence type="ECO:0000313" key="4">
    <source>
        <dbReference type="Proteomes" id="UP001285441"/>
    </source>
</evidence>
<dbReference type="Proteomes" id="UP001285441">
    <property type="component" value="Unassembled WGS sequence"/>
</dbReference>
<organism evidence="3 4">
    <name type="scientific">Podospora didyma</name>
    <dbReference type="NCBI Taxonomy" id="330526"/>
    <lineage>
        <taxon>Eukaryota</taxon>
        <taxon>Fungi</taxon>
        <taxon>Dikarya</taxon>
        <taxon>Ascomycota</taxon>
        <taxon>Pezizomycotina</taxon>
        <taxon>Sordariomycetes</taxon>
        <taxon>Sordariomycetidae</taxon>
        <taxon>Sordariales</taxon>
        <taxon>Podosporaceae</taxon>
        <taxon>Podospora</taxon>
    </lineage>
</organism>
<evidence type="ECO:0000313" key="3">
    <source>
        <dbReference type="EMBL" id="KAK3366560.1"/>
    </source>
</evidence>